<name>A0A0M2USN3_9BACT</name>
<keyword evidence="5 6" id="KW-0472">Membrane</keyword>
<comment type="similarity">
    <text evidence="2">Belongs to the LemA family.</text>
</comment>
<dbReference type="InterPro" id="IPR023353">
    <property type="entry name" value="LemA-like_dom_sf"/>
</dbReference>
<keyword evidence="8" id="KW-1185">Reference proteome</keyword>
<dbReference type="Gene3D" id="1.20.1440.20">
    <property type="entry name" value="LemA-like domain"/>
    <property type="match status" value="1"/>
</dbReference>
<reference evidence="7 8" key="1">
    <citation type="journal article" date="2013" name="BMC Microbiol.">
        <title>Identification of the type II cytochrome c maturation pathway in anammox bacteria by comparative genomics.</title>
        <authorList>
            <person name="Ferousi C."/>
            <person name="Speth D.R."/>
            <person name="Reimann J."/>
            <person name="Op den Camp H.J."/>
            <person name="Allen J.W."/>
            <person name="Keltjens J.T."/>
            <person name="Jetten M.S."/>
        </authorList>
    </citation>
    <scope>NUCLEOTIDE SEQUENCE [LARGE SCALE GENOMIC DNA]</scope>
    <source>
        <strain evidence="7">RU1</strain>
    </source>
</reference>
<dbReference type="PANTHER" id="PTHR34478">
    <property type="entry name" value="PROTEIN LEMA"/>
    <property type="match status" value="1"/>
</dbReference>
<dbReference type="AlphaFoldDB" id="A0A0M2USN3"/>
<dbReference type="Proteomes" id="UP000034954">
    <property type="component" value="Unassembled WGS sequence"/>
</dbReference>
<accession>A0A0M2USN3</accession>
<evidence type="ECO:0000256" key="4">
    <source>
        <dbReference type="ARBA" id="ARBA00022989"/>
    </source>
</evidence>
<keyword evidence="3 6" id="KW-0812">Transmembrane</keyword>
<keyword evidence="4 6" id="KW-1133">Transmembrane helix</keyword>
<evidence type="ECO:0000256" key="3">
    <source>
        <dbReference type="ARBA" id="ARBA00022692"/>
    </source>
</evidence>
<protein>
    <recommendedName>
        <fullName evidence="9">LemA family protein</fullName>
    </recommendedName>
</protein>
<evidence type="ECO:0000256" key="5">
    <source>
        <dbReference type="ARBA" id="ARBA00023136"/>
    </source>
</evidence>
<gene>
    <name evidence="7" type="ORF">BROFUL_03284</name>
</gene>
<dbReference type="InterPro" id="IPR007156">
    <property type="entry name" value="MamQ_LemA"/>
</dbReference>
<dbReference type="Pfam" id="PF04011">
    <property type="entry name" value="LemA"/>
    <property type="match status" value="1"/>
</dbReference>
<evidence type="ECO:0000256" key="2">
    <source>
        <dbReference type="ARBA" id="ARBA00008854"/>
    </source>
</evidence>
<dbReference type="PANTHER" id="PTHR34478:SF2">
    <property type="entry name" value="MEMBRANE PROTEIN"/>
    <property type="match status" value="1"/>
</dbReference>
<comment type="caution">
    <text evidence="7">The sequence shown here is derived from an EMBL/GenBank/DDBJ whole genome shotgun (WGS) entry which is preliminary data.</text>
</comment>
<evidence type="ECO:0000256" key="6">
    <source>
        <dbReference type="SAM" id="Phobius"/>
    </source>
</evidence>
<sequence length="203" mass="23444">MIFPILPDSVIKKGTFMKKILPAIALILFLGIIFAVWYIKGYNRVIALNENVKNAWAQVDTQLKRRYDLIPNLVETVKGYASHEKEIFENLAEARKGYFSAGTIEDKARSATQIEGFLSRLLMFRETYPELKANESFLKMQDTLEGSENRISVERKRYNDAVRELNTYIKGFYGRFFAARTGVTEGKYFEVTEAEKEVPKVKF</sequence>
<organism evidence="7 8">
    <name type="scientific">Candidatus Brocadia fulgida</name>
    <dbReference type="NCBI Taxonomy" id="380242"/>
    <lineage>
        <taxon>Bacteria</taxon>
        <taxon>Pseudomonadati</taxon>
        <taxon>Planctomycetota</taxon>
        <taxon>Candidatus Brocadiia</taxon>
        <taxon>Candidatus Brocadiales</taxon>
        <taxon>Candidatus Brocadiaceae</taxon>
        <taxon>Candidatus Brocadia</taxon>
    </lineage>
</organism>
<dbReference type="GO" id="GO:0016020">
    <property type="term" value="C:membrane"/>
    <property type="evidence" value="ECO:0007669"/>
    <property type="project" value="UniProtKB-SubCell"/>
</dbReference>
<proteinExistence type="inferred from homology"/>
<comment type="subcellular location">
    <subcellularLocation>
        <location evidence="1">Membrane</location>
        <topology evidence="1">Single-pass membrane protein</topology>
    </subcellularLocation>
</comment>
<evidence type="ECO:0000313" key="8">
    <source>
        <dbReference type="Proteomes" id="UP000034954"/>
    </source>
</evidence>
<evidence type="ECO:0000256" key="1">
    <source>
        <dbReference type="ARBA" id="ARBA00004167"/>
    </source>
</evidence>
<dbReference type="PATRIC" id="fig|380242.3.peg.4050"/>
<dbReference type="SUPFAM" id="SSF140478">
    <property type="entry name" value="LemA-like"/>
    <property type="match status" value="1"/>
</dbReference>
<dbReference type="EMBL" id="LAQJ01000301">
    <property type="protein sequence ID" value="KKO18006.1"/>
    <property type="molecule type" value="Genomic_DNA"/>
</dbReference>
<evidence type="ECO:0000313" key="7">
    <source>
        <dbReference type="EMBL" id="KKO18006.1"/>
    </source>
</evidence>
<evidence type="ECO:0008006" key="9">
    <source>
        <dbReference type="Google" id="ProtNLM"/>
    </source>
</evidence>
<feature type="transmembrane region" description="Helical" evidence="6">
    <location>
        <begin position="20"/>
        <end position="39"/>
    </location>
</feature>